<reference evidence="1" key="1">
    <citation type="submission" date="2021-01" db="EMBL/GenBank/DDBJ databases">
        <authorList>
            <person name="Kaushik A."/>
        </authorList>
    </citation>
    <scope>NUCLEOTIDE SEQUENCE</scope>
    <source>
        <strain evidence="1">AG6-10EEA</strain>
    </source>
</reference>
<evidence type="ECO:0000313" key="1">
    <source>
        <dbReference type="EMBL" id="CAE6476072.1"/>
    </source>
</evidence>
<protein>
    <recommendedName>
        <fullName evidence="3">F-box domain-containing protein</fullName>
    </recommendedName>
</protein>
<organism evidence="1 2">
    <name type="scientific">Rhizoctonia solani</name>
    <dbReference type="NCBI Taxonomy" id="456999"/>
    <lineage>
        <taxon>Eukaryota</taxon>
        <taxon>Fungi</taxon>
        <taxon>Dikarya</taxon>
        <taxon>Basidiomycota</taxon>
        <taxon>Agaricomycotina</taxon>
        <taxon>Agaricomycetes</taxon>
        <taxon>Cantharellales</taxon>
        <taxon>Ceratobasidiaceae</taxon>
        <taxon>Rhizoctonia</taxon>
    </lineage>
</organism>
<dbReference type="EMBL" id="CAJMXA010002118">
    <property type="protein sequence ID" value="CAE6476072.1"/>
    <property type="molecule type" value="Genomic_DNA"/>
</dbReference>
<gene>
    <name evidence="1" type="ORF">RDB_LOCUS81299</name>
</gene>
<dbReference type="InterPro" id="IPR032675">
    <property type="entry name" value="LRR_dom_sf"/>
</dbReference>
<accession>A0A8H3GZH6</accession>
<comment type="caution">
    <text evidence="1">The sequence shown here is derived from an EMBL/GenBank/DDBJ whole genome shotgun (WGS) entry which is preliminary data.</text>
</comment>
<evidence type="ECO:0000313" key="2">
    <source>
        <dbReference type="Proteomes" id="UP000663853"/>
    </source>
</evidence>
<dbReference type="Gene3D" id="3.80.10.10">
    <property type="entry name" value="Ribonuclease Inhibitor"/>
    <property type="match status" value="1"/>
</dbReference>
<dbReference type="SUPFAM" id="SSF52047">
    <property type="entry name" value="RNI-like"/>
    <property type="match status" value="1"/>
</dbReference>
<sequence length="548" mass="61227">MAHLFEIPELLCLVCEHAQRPDLARLLTTSRRFFECATPVVWRVLPASAPRILLGLLPDADSHPHVNLSLIIAEDLIRDLQPLDAQSVVRFNIYAAHVRRVTRSQTRQSNIAWNTLLKLIDARPILPNLQSLRVSLAVLDRYIRRISVQVSILSIEPYLSPDLVEIDSTHDSDRYYYMEPQTLTQLVSRIAQVCPRLGSLKLSYSTGCTDVGHTGDLSQLASSLGRLHNLRAVRLGFVILDPEVLVALGSLPNLESLSVNESFTHRPWPGSDEALKIPSAPLPDTSFPSLWHLGINLNDGFELVHYIWGITALVRRLTSVSMHVFGGVTCTQICDFVSAIRKSSPLVTGLYIDCTKSLPIALFSPEVIGSLTQLPLQRLRLSGKDTPNNQGGGDHRLRLEFPSMEFLQIRGYALSFRDLAFIAEHMPKLQQLLVPVKLDVNWPSKHELHPLNLTPSLSQIRFHFLSAGTTQRNSTVASSEIPQEEIEAIAAGLHALWPSCVACVAYQNLRKDPKVSWTGRVNAELERLREVDGLDNTRTDIVPTYFSK</sequence>
<dbReference type="Proteomes" id="UP000663853">
    <property type="component" value="Unassembled WGS sequence"/>
</dbReference>
<evidence type="ECO:0008006" key="3">
    <source>
        <dbReference type="Google" id="ProtNLM"/>
    </source>
</evidence>
<dbReference type="AlphaFoldDB" id="A0A8H3GZH6"/>
<proteinExistence type="predicted"/>
<name>A0A8H3GZH6_9AGAM</name>